<reference evidence="2 3" key="1">
    <citation type="submission" date="2016-10" db="EMBL/GenBank/DDBJ databases">
        <title>Paenibacillus species isolates.</title>
        <authorList>
            <person name="Beno S.M."/>
        </authorList>
    </citation>
    <scope>NUCLEOTIDE SEQUENCE [LARGE SCALE GENOMIC DNA]</scope>
    <source>
        <strain evidence="2 3">FSL H7-0744</strain>
    </source>
</reference>
<feature type="transmembrane region" description="Helical" evidence="1">
    <location>
        <begin position="20"/>
        <end position="39"/>
    </location>
</feature>
<keyword evidence="3" id="KW-1185">Reference proteome</keyword>
<comment type="caution">
    <text evidence="2">The sequence shown here is derived from an EMBL/GenBank/DDBJ whole genome shotgun (WGS) entry which is preliminary data.</text>
</comment>
<dbReference type="Proteomes" id="UP000187412">
    <property type="component" value="Unassembled WGS sequence"/>
</dbReference>
<dbReference type="RefSeq" id="WP_076112457.1">
    <property type="nucleotide sequence ID" value="NZ_MPTB01000026.1"/>
</dbReference>
<evidence type="ECO:0000256" key="1">
    <source>
        <dbReference type="SAM" id="Phobius"/>
    </source>
</evidence>
<dbReference type="PANTHER" id="PTHR37305">
    <property type="entry name" value="INTEGRAL MEMBRANE PROTEIN-RELATED"/>
    <property type="match status" value="1"/>
</dbReference>
<feature type="transmembrane region" description="Helical" evidence="1">
    <location>
        <begin position="222"/>
        <end position="240"/>
    </location>
</feature>
<evidence type="ECO:0000313" key="3">
    <source>
        <dbReference type="Proteomes" id="UP000187412"/>
    </source>
</evidence>
<organism evidence="2 3">
    <name type="scientific">Paenibacillus borealis</name>
    <dbReference type="NCBI Taxonomy" id="160799"/>
    <lineage>
        <taxon>Bacteria</taxon>
        <taxon>Bacillati</taxon>
        <taxon>Bacillota</taxon>
        <taxon>Bacilli</taxon>
        <taxon>Bacillales</taxon>
        <taxon>Paenibacillaceae</taxon>
        <taxon>Paenibacillus</taxon>
    </lineage>
</organism>
<dbReference type="EMBL" id="MPTB01000026">
    <property type="protein sequence ID" value="OMD45398.1"/>
    <property type="molecule type" value="Genomic_DNA"/>
</dbReference>
<evidence type="ECO:0008006" key="4">
    <source>
        <dbReference type="Google" id="ProtNLM"/>
    </source>
</evidence>
<proteinExistence type="predicted"/>
<feature type="transmembrane region" description="Helical" evidence="1">
    <location>
        <begin position="98"/>
        <end position="123"/>
    </location>
</feature>
<keyword evidence="1" id="KW-0472">Membrane</keyword>
<feature type="transmembrane region" description="Helical" evidence="1">
    <location>
        <begin position="59"/>
        <end position="77"/>
    </location>
</feature>
<protein>
    <recommendedName>
        <fullName evidence="4">ABC transporter permease</fullName>
    </recommendedName>
</protein>
<name>A0ABX3H4P0_PAEBO</name>
<evidence type="ECO:0000313" key="2">
    <source>
        <dbReference type="EMBL" id="OMD45398.1"/>
    </source>
</evidence>
<dbReference type="PANTHER" id="PTHR37305:SF1">
    <property type="entry name" value="MEMBRANE PROTEIN"/>
    <property type="match status" value="1"/>
</dbReference>
<keyword evidence="1" id="KW-1133">Transmembrane helix</keyword>
<accession>A0ABX3H4P0</accession>
<sequence>MLNLMKSEQYRFVRTRNYYLSGLLYILLMVGAAVTLYAFQQSEPNFPYGNERFFYRNVLSMMSVVFVLLFIFPLIVMGDNKNVLKNTVAYGYSRQTIYTAKLLITMAGFFLFALVLVGVSLLLGTTLMVRNVDHALTEYMRMLVNMLPLMIAGITTYYCLAAIMKKNAQLLIAYLLIYFLPHYILGYLQGRFTWAAWLHSHGPAYYLLNAYEDMGYAAWEPWAVGAVYTLVFYTLGLYLFKKEEF</sequence>
<gene>
    <name evidence="2" type="ORF">BSK56_19960</name>
</gene>
<feature type="transmembrane region" description="Helical" evidence="1">
    <location>
        <begin position="170"/>
        <end position="188"/>
    </location>
</feature>
<feature type="transmembrane region" description="Helical" evidence="1">
    <location>
        <begin position="143"/>
        <end position="163"/>
    </location>
</feature>
<keyword evidence="1" id="KW-0812">Transmembrane</keyword>